<organism evidence="5 6">
    <name type="scientific">Parvicella tangerina</name>
    <dbReference type="NCBI Taxonomy" id="2829795"/>
    <lineage>
        <taxon>Bacteria</taxon>
        <taxon>Pseudomonadati</taxon>
        <taxon>Bacteroidota</taxon>
        <taxon>Flavobacteriia</taxon>
        <taxon>Flavobacteriales</taxon>
        <taxon>Parvicellaceae</taxon>
        <taxon>Parvicella</taxon>
    </lineage>
</organism>
<dbReference type="RefSeq" id="WP_258543190.1">
    <property type="nucleotide sequence ID" value="NZ_OU015584.1"/>
</dbReference>
<gene>
    <name evidence="5" type="ORF">CRYO30217_02995</name>
</gene>
<comment type="similarity">
    <text evidence="1">Belongs to the HipA Ser/Thr kinase family.</text>
</comment>
<keyword evidence="6" id="KW-1185">Reference proteome</keyword>
<sequence length="333" mass="38132">MSLPEFKYDPGTLKEGFDTYSPSTLRNVFDGKKVSHILPYDAPKQNEETNEEFLENRNRFSISGVQEKLSIILDKNKLRLTEEGEQGTHILKPIPIDLKKVEDVPANEHLTMQIAEQIFNINTAPNALIFFKTGEPAYITKRFDVKPEGGKWSKEDFASLAGKTAENAGENFKYDYDYVRLGKLIQKYVPAWRIEIEKFFEVVLFNYLFSNGDAHLKNFALLETVNGDHLLSPMYDLLNTRIHVNDPNFGLSGGLLPDELRSVAYKRSGTPTLADFITFGKEIGIPERRIKKIIEPFAKNYEAVLEMIDRSFMSAASKKGYTIYYNTRRKLFS</sequence>
<evidence type="ECO:0000313" key="5">
    <source>
        <dbReference type="EMBL" id="CAG5086064.1"/>
    </source>
</evidence>
<dbReference type="PANTHER" id="PTHR37419:SF1">
    <property type="entry name" value="SERINE_THREONINE-PROTEIN KINASE TOXIN HIPA"/>
    <property type="match status" value="1"/>
</dbReference>
<evidence type="ECO:0000259" key="4">
    <source>
        <dbReference type="Pfam" id="PF07804"/>
    </source>
</evidence>
<dbReference type="PANTHER" id="PTHR37419">
    <property type="entry name" value="SERINE/THREONINE-PROTEIN KINASE TOXIN HIPA"/>
    <property type="match status" value="1"/>
</dbReference>
<keyword evidence="2" id="KW-0808">Transferase</keyword>
<dbReference type="Gene3D" id="1.10.1070.20">
    <property type="match status" value="1"/>
</dbReference>
<name>A0A916JQ83_9FLAO</name>
<dbReference type="AlphaFoldDB" id="A0A916JQ83"/>
<dbReference type="InterPro" id="IPR052028">
    <property type="entry name" value="HipA_Ser/Thr_kinase"/>
</dbReference>
<dbReference type="EMBL" id="OU015584">
    <property type="protein sequence ID" value="CAG5086064.1"/>
    <property type="molecule type" value="Genomic_DNA"/>
</dbReference>
<feature type="domain" description="HipA-like C-terminal" evidence="4">
    <location>
        <begin position="60"/>
        <end position="302"/>
    </location>
</feature>
<evidence type="ECO:0000256" key="1">
    <source>
        <dbReference type="ARBA" id="ARBA00010164"/>
    </source>
</evidence>
<protein>
    <recommendedName>
        <fullName evidence="4">HipA-like C-terminal domain-containing protein</fullName>
    </recommendedName>
</protein>
<reference evidence="5" key="1">
    <citation type="submission" date="2021-04" db="EMBL/GenBank/DDBJ databases">
        <authorList>
            <person name="Rodrigo-Torres L."/>
            <person name="Arahal R. D."/>
            <person name="Lucena T."/>
        </authorList>
    </citation>
    <scope>NUCLEOTIDE SEQUENCE</scope>
    <source>
        <strain evidence="5">AS29M-1</strain>
    </source>
</reference>
<dbReference type="GO" id="GO:0005829">
    <property type="term" value="C:cytosol"/>
    <property type="evidence" value="ECO:0007669"/>
    <property type="project" value="TreeGrafter"/>
</dbReference>
<dbReference type="Pfam" id="PF07804">
    <property type="entry name" value="HipA_C"/>
    <property type="match status" value="1"/>
</dbReference>
<dbReference type="InterPro" id="IPR012893">
    <property type="entry name" value="HipA-like_C"/>
</dbReference>
<evidence type="ECO:0000313" key="6">
    <source>
        <dbReference type="Proteomes" id="UP000683507"/>
    </source>
</evidence>
<dbReference type="Proteomes" id="UP000683507">
    <property type="component" value="Chromosome"/>
</dbReference>
<evidence type="ECO:0000256" key="2">
    <source>
        <dbReference type="ARBA" id="ARBA00022679"/>
    </source>
</evidence>
<accession>A0A916JQ83</accession>
<evidence type="ECO:0000256" key="3">
    <source>
        <dbReference type="ARBA" id="ARBA00022777"/>
    </source>
</evidence>
<proteinExistence type="inferred from homology"/>
<dbReference type="GO" id="GO:0004674">
    <property type="term" value="F:protein serine/threonine kinase activity"/>
    <property type="evidence" value="ECO:0007669"/>
    <property type="project" value="TreeGrafter"/>
</dbReference>
<keyword evidence="3" id="KW-0418">Kinase</keyword>
<dbReference type="KEGG" id="ptan:CRYO30217_02995"/>